<dbReference type="EMBL" id="JACIGE010000016">
    <property type="protein sequence ID" value="MBB4248975.1"/>
    <property type="molecule type" value="Genomic_DNA"/>
</dbReference>
<feature type="transmembrane region" description="Helical" evidence="1">
    <location>
        <begin position="273"/>
        <end position="295"/>
    </location>
</feature>
<dbReference type="PROSITE" id="PS50222">
    <property type="entry name" value="EF_HAND_2"/>
    <property type="match status" value="1"/>
</dbReference>
<keyword evidence="1" id="KW-1133">Transmembrane helix</keyword>
<dbReference type="OrthoDB" id="7013907at2"/>
<dbReference type="InterPro" id="IPR018247">
    <property type="entry name" value="EF_Hand_1_Ca_BS"/>
</dbReference>
<dbReference type="InterPro" id="IPR002048">
    <property type="entry name" value="EF_hand_dom"/>
</dbReference>
<evidence type="ECO:0000313" key="4">
    <source>
        <dbReference type="Proteomes" id="UP000587070"/>
    </source>
</evidence>
<feature type="transmembrane region" description="Helical" evidence="1">
    <location>
        <begin position="33"/>
        <end position="53"/>
    </location>
</feature>
<reference evidence="3 4" key="1">
    <citation type="submission" date="2020-08" db="EMBL/GenBank/DDBJ databases">
        <title>Genome sequencing of Purple Non-Sulfur Bacteria from various extreme environments.</title>
        <authorList>
            <person name="Mayer M."/>
        </authorList>
    </citation>
    <scope>NUCLEOTIDE SEQUENCE [LARGE SCALE GENOMIC DNA]</scope>
    <source>
        <strain evidence="3 4">2761</strain>
    </source>
</reference>
<evidence type="ECO:0000259" key="2">
    <source>
        <dbReference type="PROSITE" id="PS50222"/>
    </source>
</evidence>
<feature type="transmembrane region" description="Helical" evidence="1">
    <location>
        <begin position="9"/>
        <end position="27"/>
    </location>
</feature>
<name>A0A840GAT0_RHOTE</name>
<dbReference type="AlphaFoldDB" id="A0A840GAT0"/>
<feature type="domain" description="EF-hand" evidence="2">
    <location>
        <begin position="198"/>
        <end position="233"/>
    </location>
</feature>
<accession>A0A840GAT0</accession>
<evidence type="ECO:0000256" key="1">
    <source>
        <dbReference type="SAM" id="Phobius"/>
    </source>
</evidence>
<protein>
    <recommendedName>
        <fullName evidence="2">EF-hand domain-containing protein</fullName>
    </recommendedName>
</protein>
<keyword evidence="1" id="KW-0812">Transmembrane</keyword>
<organism evidence="3 4">
    <name type="scientific">Rhodocyclus tenuis</name>
    <name type="common">Rhodospirillum tenue</name>
    <dbReference type="NCBI Taxonomy" id="1066"/>
    <lineage>
        <taxon>Bacteria</taxon>
        <taxon>Pseudomonadati</taxon>
        <taxon>Pseudomonadota</taxon>
        <taxon>Betaproteobacteria</taxon>
        <taxon>Rhodocyclales</taxon>
        <taxon>Rhodocyclaceae</taxon>
        <taxon>Rhodocyclus</taxon>
    </lineage>
</organism>
<gene>
    <name evidence="3" type="ORF">GGD90_003377</name>
</gene>
<evidence type="ECO:0000313" key="3">
    <source>
        <dbReference type="EMBL" id="MBB4248975.1"/>
    </source>
</evidence>
<sequence length="299" mass="34002">MMVRWQREYGQFVTSGAQLVILVFGIEIESREGWLICLALLALLSLFAWLSAVRRRRTITDTPTSRIASAAQGYVELGGRGKALDGTPLFSPLTGFPCLWYRFQIETKDHDGKWRTVERGESKSSFLLDDDSGECVIDPERAEIMSRHKEVRTIGSRRHSEWTLQIGDPIYAIGEFRTIGGAALELDAANDTRALLADWKEDQKTLVSRFDLDGDGELSMQEWKLARQAARREVSRRQVELRAAADIHLLGRPADGKLHLVANLDPKGIARRYLYWAIFHLLVFFAALAALPWVWQREF</sequence>
<comment type="caution">
    <text evidence="3">The sequence shown here is derived from an EMBL/GenBank/DDBJ whole genome shotgun (WGS) entry which is preliminary data.</text>
</comment>
<dbReference type="PROSITE" id="PS00018">
    <property type="entry name" value="EF_HAND_1"/>
    <property type="match status" value="1"/>
</dbReference>
<dbReference type="GO" id="GO:0005509">
    <property type="term" value="F:calcium ion binding"/>
    <property type="evidence" value="ECO:0007669"/>
    <property type="project" value="InterPro"/>
</dbReference>
<proteinExistence type="predicted"/>
<dbReference type="Proteomes" id="UP000587070">
    <property type="component" value="Unassembled WGS sequence"/>
</dbReference>
<keyword evidence="1" id="KW-0472">Membrane</keyword>
<dbReference type="RefSeq" id="WP_153117949.1">
    <property type="nucleotide sequence ID" value="NZ_JACIGE010000016.1"/>
</dbReference>
<keyword evidence="4" id="KW-1185">Reference proteome</keyword>